<evidence type="ECO:0000259" key="2">
    <source>
        <dbReference type="PROSITE" id="PS50238"/>
    </source>
</evidence>
<keyword evidence="4" id="KW-1185">Reference proteome</keyword>
<evidence type="ECO:0000313" key="4">
    <source>
        <dbReference type="Proteomes" id="UP001153365"/>
    </source>
</evidence>
<feature type="region of interest" description="Disordered" evidence="1">
    <location>
        <begin position="418"/>
        <end position="497"/>
    </location>
</feature>
<feature type="compositionally biased region" description="Polar residues" evidence="1">
    <location>
        <begin position="418"/>
        <end position="441"/>
    </location>
</feature>
<feature type="compositionally biased region" description="Low complexity" evidence="1">
    <location>
        <begin position="442"/>
        <end position="451"/>
    </location>
</feature>
<dbReference type="PANTHER" id="PTHR12783:SF5">
    <property type="entry name" value="RALA-BINDING PROTEIN 1"/>
    <property type="match status" value="1"/>
</dbReference>
<evidence type="ECO:0000256" key="1">
    <source>
        <dbReference type="SAM" id="MobiDB-lite"/>
    </source>
</evidence>
<feature type="domain" description="Rho-GAP" evidence="2">
    <location>
        <begin position="178"/>
        <end position="383"/>
    </location>
</feature>
<proteinExistence type="predicted"/>
<feature type="compositionally biased region" description="Low complexity" evidence="1">
    <location>
        <begin position="17"/>
        <end position="31"/>
    </location>
</feature>
<dbReference type="AlphaFoldDB" id="A0AAV0AIS5"/>
<feature type="region of interest" description="Disordered" evidence="1">
    <location>
        <begin position="1"/>
        <end position="37"/>
    </location>
</feature>
<feature type="region of interest" description="Disordered" evidence="1">
    <location>
        <begin position="112"/>
        <end position="156"/>
    </location>
</feature>
<dbReference type="SMART" id="SM00324">
    <property type="entry name" value="RhoGAP"/>
    <property type="match status" value="1"/>
</dbReference>
<dbReference type="PANTHER" id="PTHR12783">
    <property type="entry name" value="RALA BINDING PROTEIN 1 RALBP1"/>
    <property type="match status" value="1"/>
</dbReference>
<dbReference type="GO" id="GO:0005096">
    <property type="term" value="F:GTPase activator activity"/>
    <property type="evidence" value="ECO:0007669"/>
    <property type="project" value="InterPro"/>
</dbReference>
<accession>A0AAV0AIS5</accession>
<sequence>MSSVQAALYSSPHPQINHSHQSSSKNNHSTSENPNHSALAGFNRLITMGLPKTMMIHRKNPEYHSQCGIATPKSGKTLDNYNFNRRPSTSLTSEIQNSAPVLISNSAQLSSSTTSALLPRRRKAGYGQSRSERPSTASGSLTSTSLSSSVKASSSSSTTNIKLPCVILSTQVPNKQGLVFGQPIRRDKAQLPFIITRCLTYLNHWGCLEEGIYRIPGRASDVEKLKALFDAGCDVDLMKQPIGTLDPHAVASVFKLYLRQLPENLLTKDYEKLTQKIMNQYSKVDEEVINISSKSPSEVIDERLKLLKELVFDKLPPGNFHLVRSIAYHLATLANSSSTNRMTLSNLKLILSPTLRSPNGYHSDPANNFRFLPVSEARCDNSSSKSCKILGLQSLPDRQHMIEIGVAGYSNADLYKSPSDTRLGNSYRDSPTKDSPINSMKLSSSSSLSSSRTPIADLFKRKDQPDYLTHQQSGSVSSERSPLATKFNSAGRSYSKSEARTALGAGSGGGLFLKGGLVKLSQDSDQVRIFSEGRKIRKKKAEESLKEASKVDGVDFTENLNTSDGVTYERKKDEEEEEGDETEVVKVEEDRLARDEQMTVEKEEKIALKTEVEEVDVDKK</sequence>
<protein>
    <submittedName>
        <fullName evidence="3">Expressed protein</fullName>
    </submittedName>
</protein>
<dbReference type="Gene3D" id="1.10.555.10">
    <property type="entry name" value="Rho GTPase activation protein"/>
    <property type="match status" value="1"/>
</dbReference>
<dbReference type="SUPFAM" id="SSF48350">
    <property type="entry name" value="GTPase activation domain, GAP"/>
    <property type="match status" value="1"/>
</dbReference>
<dbReference type="InterPro" id="IPR008936">
    <property type="entry name" value="Rho_GTPase_activation_prot"/>
</dbReference>
<comment type="caution">
    <text evidence="3">The sequence shown here is derived from an EMBL/GenBank/DDBJ whole genome shotgun (WGS) entry which is preliminary data.</text>
</comment>
<dbReference type="Proteomes" id="UP001153365">
    <property type="component" value="Unassembled WGS sequence"/>
</dbReference>
<feature type="compositionally biased region" description="Low complexity" evidence="1">
    <location>
        <begin position="135"/>
        <end position="156"/>
    </location>
</feature>
<dbReference type="InterPro" id="IPR039767">
    <property type="entry name" value="RALBP1"/>
</dbReference>
<dbReference type="EMBL" id="CALTRL010000143">
    <property type="protein sequence ID" value="CAH7666647.1"/>
    <property type="molecule type" value="Genomic_DNA"/>
</dbReference>
<dbReference type="Pfam" id="PF00620">
    <property type="entry name" value="RhoGAP"/>
    <property type="match status" value="1"/>
</dbReference>
<dbReference type="PROSITE" id="PS50238">
    <property type="entry name" value="RHOGAP"/>
    <property type="match status" value="1"/>
</dbReference>
<dbReference type="GO" id="GO:0031267">
    <property type="term" value="F:small GTPase binding"/>
    <property type="evidence" value="ECO:0007669"/>
    <property type="project" value="InterPro"/>
</dbReference>
<feature type="region of interest" description="Disordered" evidence="1">
    <location>
        <begin position="556"/>
        <end position="586"/>
    </location>
</feature>
<organism evidence="3 4">
    <name type="scientific">Phakopsora pachyrhizi</name>
    <name type="common">Asian soybean rust disease fungus</name>
    <dbReference type="NCBI Taxonomy" id="170000"/>
    <lineage>
        <taxon>Eukaryota</taxon>
        <taxon>Fungi</taxon>
        <taxon>Dikarya</taxon>
        <taxon>Basidiomycota</taxon>
        <taxon>Pucciniomycotina</taxon>
        <taxon>Pucciniomycetes</taxon>
        <taxon>Pucciniales</taxon>
        <taxon>Phakopsoraceae</taxon>
        <taxon>Phakopsora</taxon>
    </lineage>
</organism>
<dbReference type="CDD" id="cd00159">
    <property type="entry name" value="RhoGAP"/>
    <property type="match status" value="1"/>
</dbReference>
<name>A0AAV0AIS5_PHAPC</name>
<dbReference type="GO" id="GO:0007264">
    <property type="term" value="P:small GTPase-mediated signal transduction"/>
    <property type="evidence" value="ECO:0007669"/>
    <property type="project" value="InterPro"/>
</dbReference>
<evidence type="ECO:0000313" key="3">
    <source>
        <dbReference type="EMBL" id="CAH7666647.1"/>
    </source>
</evidence>
<feature type="compositionally biased region" description="Polar residues" evidence="1">
    <location>
        <begin position="469"/>
        <end position="496"/>
    </location>
</feature>
<dbReference type="InterPro" id="IPR000198">
    <property type="entry name" value="RhoGAP_dom"/>
</dbReference>
<feature type="region of interest" description="Disordered" evidence="1">
    <location>
        <begin position="66"/>
        <end position="85"/>
    </location>
</feature>
<reference evidence="3" key="1">
    <citation type="submission" date="2022-06" db="EMBL/GenBank/DDBJ databases">
        <authorList>
            <consortium name="SYNGENTA / RWTH Aachen University"/>
        </authorList>
    </citation>
    <scope>NUCLEOTIDE SEQUENCE</scope>
</reference>
<gene>
    <name evidence="3" type="ORF">PPACK8108_LOCUS996</name>
</gene>